<dbReference type="HOGENOM" id="CLU_2887130_0_0_1"/>
<accession>A0A0C2YKX5</accession>
<sequence>MFDARLMIIAVAVLQLCISLFEGHVQQRLTVTLSAVPESHLELHDTGWTILGLVESEAVLEHR</sequence>
<organism evidence="2 3">
    <name type="scientific">Scleroderma citrinum Foug A</name>
    <dbReference type="NCBI Taxonomy" id="1036808"/>
    <lineage>
        <taxon>Eukaryota</taxon>
        <taxon>Fungi</taxon>
        <taxon>Dikarya</taxon>
        <taxon>Basidiomycota</taxon>
        <taxon>Agaricomycotina</taxon>
        <taxon>Agaricomycetes</taxon>
        <taxon>Agaricomycetidae</taxon>
        <taxon>Boletales</taxon>
        <taxon>Sclerodermatineae</taxon>
        <taxon>Sclerodermataceae</taxon>
        <taxon>Scleroderma</taxon>
    </lineage>
</organism>
<dbReference type="InParanoid" id="A0A0C2YKX5"/>
<evidence type="ECO:0000313" key="3">
    <source>
        <dbReference type="Proteomes" id="UP000053989"/>
    </source>
</evidence>
<evidence type="ECO:0000256" key="1">
    <source>
        <dbReference type="SAM" id="SignalP"/>
    </source>
</evidence>
<feature type="chain" id="PRO_5002171645" evidence="1">
    <location>
        <begin position="24"/>
        <end position="63"/>
    </location>
</feature>
<gene>
    <name evidence="2" type="ORF">SCLCIDRAFT_1225357</name>
</gene>
<reference evidence="2 3" key="1">
    <citation type="submission" date="2014-04" db="EMBL/GenBank/DDBJ databases">
        <authorList>
            <consortium name="DOE Joint Genome Institute"/>
            <person name="Kuo A."/>
            <person name="Kohler A."/>
            <person name="Nagy L.G."/>
            <person name="Floudas D."/>
            <person name="Copeland A."/>
            <person name="Barry K.W."/>
            <person name="Cichocki N."/>
            <person name="Veneault-Fourrey C."/>
            <person name="LaButti K."/>
            <person name="Lindquist E.A."/>
            <person name="Lipzen A."/>
            <person name="Lundell T."/>
            <person name="Morin E."/>
            <person name="Murat C."/>
            <person name="Sun H."/>
            <person name="Tunlid A."/>
            <person name="Henrissat B."/>
            <person name="Grigoriev I.V."/>
            <person name="Hibbett D.S."/>
            <person name="Martin F."/>
            <person name="Nordberg H.P."/>
            <person name="Cantor M.N."/>
            <person name="Hua S.X."/>
        </authorList>
    </citation>
    <scope>NUCLEOTIDE SEQUENCE [LARGE SCALE GENOMIC DNA]</scope>
    <source>
        <strain evidence="2 3">Foug A</strain>
    </source>
</reference>
<feature type="signal peptide" evidence="1">
    <location>
        <begin position="1"/>
        <end position="23"/>
    </location>
</feature>
<keyword evidence="3" id="KW-1185">Reference proteome</keyword>
<dbReference type="Proteomes" id="UP000053989">
    <property type="component" value="Unassembled WGS sequence"/>
</dbReference>
<keyword evidence="1" id="KW-0732">Signal</keyword>
<dbReference type="EMBL" id="KN822447">
    <property type="protein sequence ID" value="KIM50413.1"/>
    <property type="molecule type" value="Genomic_DNA"/>
</dbReference>
<evidence type="ECO:0000313" key="2">
    <source>
        <dbReference type="EMBL" id="KIM50413.1"/>
    </source>
</evidence>
<proteinExistence type="predicted"/>
<name>A0A0C2YKX5_9AGAM</name>
<reference evidence="3" key="2">
    <citation type="submission" date="2015-01" db="EMBL/GenBank/DDBJ databases">
        <title>Evolutionary Origins and Diversification of the Mycorrhizal Mutualists.</title>
        <authorList>
            <consortium name="DOE Joint Genome Institute"/>
            <consortium name="Mycorrhizal Genomics Consortium"/>
            <person name="Kohler A."/>
            <person name="Kuo A."/>
            <person name="Nagy L.G."/>
            <person name="Floudas D."/>
            <person name="Copeland A."/>
            <person name="Barry K.W."/>
            <person name="Cichocki N."/>
            <person name="Veneault-Fourrey C."/>
            <person name="LaButti K."/>
            <person name="Lindquist E.A."/>
            <person name="Lipzen A."/>
            <person name="Lundell T."/>
            <person name="Morin E."/>
            <person name="Murat C."/>
            <person name="Riley R."/>
            <person name="Ohm R."/>
            <person name="Sun H."/>
            <person name="Tunlid A."/>
            <person name="Henrissat B."/>
            <person name="Grigoriev I.V."/>
            <person name="Hibbett D.S."/>
            <person name="Martin F."/>
        </authorList>
    </citation>
    <scope>NUCLEOTIDE SEQUENCE [LARGE SCALE GENOMIC DNA]</scope>
    <source>
        <strain evidence="3">Foug A</strain>
    </source>
</reference>
<dbReference type="AlphaFoldDB" id="A0A0C2YKX5"/>
<protein>
    <submittedName>
        <fullName evidence="2">Uncharacterized protein</fullName>
    </submittedName>
</protein>